<evidence type="ECO:0000256" key="1">
    <source>
        <dbReference type="ARBA" id="ARBA00022679"/>
    </source>
</evidence>
<keyword evidence="3 7" id="KW-0418">Kinase</keyword>
<keyword evidence="2 5" id="KW-0547">Nucleotide-binding</keyword>
<evidence type="ECO:0000256" key="5">
    <source>
        <dbReference type="PROSITE-ProRule" id="PRU10141"/>
    </source>
</evidence>
<dbReference type="InterPro" id="IPR017441">
    <property type="entry name" value="Protein_kinase_ATP_BS"/>
</dbReference>
<feature type="binding site" evidence="5">
    <location>
        <position position="138"/>
    </location>
    <ligand>
        <name>ATP</name>
        <dbReference type="ChEBI" id="CHEBI:30616"/>
    </ligand>
</feature>
<reference evidence="7 8" key="1">
    <citation type="submission" date="2020-08" db="EMBL/GenBank/DDBJ databases">
        <title>A Genomic Blueprint of the Chicken Gut Microbiome.</title>
        <authorList>
            <person name="Gilroy R."/>
            <person name="Ravi A."/>
            <person name="Getino M."/>
            <person name="Pursley I."/>
            <person name="Horton D.L."/>
            <person name="Alikhan N.-F."/>
            <person name="Baker D."/>
            <person name="Gharbi K."/>
            <person name="Hall N."/>
            <person name="Watson M."/>
            <person name="Adriaenssens E.M."/>
            <person name="Foster-Nyarko E."/>
            <person name="Jarju S."/>
            <person name="Secka A."/>
            <person name="Antonio M."/>
            <person name="Oren A."/>
            <person name="Chaudhuri R."/>
            <person name="La Ragione R.M."/>
            <person name="Hildebrand F."/>
            <person name="Pallen M.J."/>
        </authorList>
    </citation>
    <scope>NUCLEOTIDE SEQUENCE [LARGE SCALE GENOMIC DNA]</scope>
    <source>
        <strain evidence="7 8">Sa2BUA9</strain>
    </source>
</reference>
<dbReference type="InterPro" id="IPR008266">
    <property type="entry name" value="Tyr_kinase_AS"/>
</dbReference>
<dbReference type="InterPro" id="IPR000719">
    <property type="entry name" value="Prot_kinase_dom"/>
</dbReference>
<dbReference type="SMART" id="SM00219">
    <property type="entry name" value="TyrKc"/>
    <property type="match status" value="1"/>
</dbReference>
<evidence type="ECO:0000256" key="2">
    <source>
        <dbReference type="ARBA" id="ARBA00022741"/>
    </source>
</evidence>
<evidence type="ECO:0000256" key="3">
    <source>
        <dbReference type="ARBA" id="ARBA00022777"/>
    </source>
</evidence>
<organism evidence="7 8">
    <name type="scientific">Psychrobacillus faecigallinarum</name>
    <dbReference type="NCBI Taxonomy" id="2762235"/>
    <lineage>
        <taxon>Bacteria</taxon>
        <taxon>Bacillati</taxon>
        <taxon>Bacillota</taxon>
        <taxon>Bacilli</taxon>
        <taxon>Bacillales</taxon>
        <taxon>Bacillaceae</taxon>
        <taxon>Psychrobacillus</taxon>
    </lineage>
</organism>
<dbReference type="Pfam" id="PF00069">
    <property type="entry name" value="Pkinase"/>
    <property type="match status" value="1"/>
</dbReference>
<keyword evidence="1" id="KW-0808">Transferase</keyword>
<protein>
    <submittedName>
        <fullName evidence="7">Serine/threonine protein kinase</fullName>
    </submittedName>
</protein>
<dbReference type="Proteomes" id="UP000640786">
    <property type="component" value="Unassembled WGS sequence"/>
</dbReference>
<dbReference type="InterPro" id="IPR020635">
    <property type="entry name" value="Tyr_kinase_cat_dom"/>
</dbReference>
<dbReference type="PROSITE" id="PS00109">
    <property type="entry name" value="PROTEIN_KINASE_TYR"/>
    <property type="match status" value="1"/>
</dbReference>
<dbReference type="Gene3D" id="1.10.510.10">
    <property type="entry name" value="Transferase(Phosphotransferase) domain 1"/>
    <property type="match status" value="1"/>
</dbReference>
<dbReference type="EMBL" id="JACSQO010000010">
    <property type="protein sequence ID" value="MBD7945823.1"/>
    <property type="molecule type" value="Genomic_DNA"/>
</dbReference>
<evidence type="ECO:0000259" key="6">
    <source>
        <dbReference type="PROSITE" id="PS50011"/>
    </source>
</evidence>
<dbReference type="PANTHER" id="PTHR43289:SF34">
    <property type="entry name" value="SERINE_THREONINE-PROTEIN KINASE YBDM-RELATED"/>
    <property type="match status" value="1"/>
</dbReference>
<dbReference type="SUPFAM" id="SSF56112">
    <property type="entry name" value="Protein kinase-like (PK-like)"/>
    <property type="match status" value="1"/>
</dbReference>
<dbReference type="GO" id="GO:0004674">
    <property type="term" value="F:protein serine/threonine kinase activity"/>
    <property type="evidence" value="ECO:0007669"/>
    <property type="project" value="UniProtKB-KW"/>
</dbReference>
<sequence length="366" mass="42063">MESIEIPKEDDVLELIEYFKSELIIYATGGSSNISDSEYARIRKILIGIPNINDLVPEFVKKYRSKLEFWGFIKEEYSSYAERRTYLAKVFNAMVDRLEESNFLLIPQYERNQLIGEGGFGQVYKVENELIKMSFAIKVLNPAFANGGEGNLERFFREARILFKLHHPNIIKVYDVGLTGKIPFIKMEHFEGKDLNKVLKDHSNLTPEKALVLIEEVSEALNYAHNEVGIVHRDIRPSNIMVARPNQFRLIDFGLGVFLEKELVSRITRSGENIVGGHYTAPELLENPSLLDPRSDIYSLGAVWFTVLTGRPPAGSRIKDQLLSIPRLKGEYSDMILKCLDDLEDRYQNINELLNDIQNYRKNILD</sequence>
<accession>A0ABR8RDI6</accession>
<dbReference type="PANTHER" id="PTHR43289">
    <property type="entry name" value="MITOGEN-ACTIVATED PROTEIN KINASE KINASE KINASE 20-RELATED"/>
    <property type="match status" value="1"/>
</dbReference>
<dbReference type="CDD" id="cd14014">
    <property type="entry name" value="STKc_PknB_like"/>
    <property type="match status" value="1"/>
</dbReference>
<name>A0ABR8RDI6_9BACI</name>
<gene>
    <name evidence="7" type="ORF">H9650_17065</name>
</gene>
<dbReference type="PROSITE" id="PS00107">
    <property type="entry name" value="PROTEIN_KINASE_ATP"/>
    <property type="match status" value="1"/>
</dbReference>
<keyword evidence="8" id="KW-1185">Reference proteome</keyword>
<comment type="caution">
    <text evidence="7">The sequence shown here is derived from an EMBL/GenBank/DDBJ whole genome shotgun (WGS) entry which is preliminary data.</text>
</comment>
<dbReference type="InterPro" id="IPR011009">
    <property type="entry name" value="Kinase-like_dom_sf"/>
</dbReference>
<dbReference type="PROSITE" id="PS50011">
    <property type="entry name" value="PROTEIN_KINASE_DOM"/>
    <property type="match status" value="1"/>
</dbReference>
<dbReference type="RefSeq" id="WP_151113188.1">
    <property type="nucleotide sequence ID" value="NZ_JACSQO010000010.1"/>
</dbReference>
<evidence type="ECO:0000313" key="8">
    <source>
        <dbReference type="Proteomes" id="UP000640786"/>
    </source>
</evidence>
<keyword evidence="4 5" id="KW-0067">ATP-binding</keyword>
<keyword evidence="7" id="KW-0723">Serine/threonine-protein kinase</keyword>
<evidence type="ECO:0000313" key="7">
    <source>
        <dbReference type="EMBL" id="MBD7945823.1"/>
    </source>
</evidence>
<proteinExistence type="predicted"/>
<feature type="domain" description="Protein kinase" evidence="6">
    <location>
        <begin position="109"/>
        <end position="366"/>
    </location>
</feature>
<evidence type="ECO:0000256" key="4">
    <source>
        <dbReference type="ARBA" id="ARBA00022840"/>
    </source>
</evidence>